<reference evidence="1 2" key="1">
    <citation type="journal article" date="2020" name="Biotechnol. Biofuels">
        <title>New insights from the biogas microbiome by comprehensive genome-resolved metagenomics of nearly 1600 species originating from multiple anaerobic digesters.</title>
        <authorList>
            <person name="Campanaro S."/>
            <person name="Treu L."/>
            <person name="Rodriguez-R L.M."/>
            <person name="Kovalovszki A."/>
            <person name="Ziels R.M."/>
            <person name="Maus I."/>
            <person name="Zhu X."/>
            <person name="Kougias P.G."/>
            <person name="Basile A."/>
            <person name="Luo G."/>
            <person name="Schluter A."/>
            <person name="Konstantinidis K.T."/>
            <person name="Angelidaki I."/>
        </authorList>
    </citation>
    <scope>NUCLEOTIDE SEQUENCE [LARGE SCALE GENOMIC DNA]</scope>
    <source>
        <strain evidence="1">AS27yjCOA_157</strain>
    </source>
</reference>
<organism evidence="1 2">
    <name type="scientific">Methanothrix soehngenii</name>
    <name type="common">Methanosaeta concilii</name>
    <dbReference type="NCBI Taxonomy" id="2223"/>
    <lineage>
        <taxon>Archaea</taxon>
        <taxon>Methanobacteriati</taxon>
        <taxon>Methanobacteriota</taxon>
        <taxon>Stenosarchaea group</taxon>
        <taxon>Methanomicrobia</taxon>
        <taxon>Methanotrichales</taxon>
        <taxon>Methanotrichaceae</taxon>
        <taxon>Methanothrix</taxon>
    </lineage>
</organism>
<dbReference type="AlphaFoldDB" id="A0A7K4AEU7"/>
<gene>
    <name evidence="1" type="ORF">GX426_00145</name>
</gene>
<evidence type="ECO:0000313" key="1">
    <source>
        <dbReference type="EMBL" id="NLJ21507.1"/>
    </source>
</evidence>
<dbReference type="EMBL" id="JAAYUN010000001">
    <property type="protein sequence ID" value="NLJ21507.1"/>
    <property type="molecule type" value="Genomic_DNA"/>
</dbReference>
<name>A0A7K4AEU7_METSH</name>
<comment type="caution">
    <text evidence="1">The sequence shown here is derived from an EMBL/GenBank/DDBJ whole genome shotgun (WGS) entry which is preliminary data.</text>
</comment>
<dbReference type="Proteomes" id="UP000544742">
    <property type="component" value="Unassembled WGS sequence"/>
</dbReference>
<sequence>MTQIEVLQEISDTLISINDCLEGIGEELEEISMASKMMIFFKLIELKPEMKDKLGPLINELAESMDFEMDEAAGEE</sequence>
<dbReference type="RefSeq" id="WP_273278097.1">
    <property type="nucleotide sequence ID" value="NZ_CAJYDL010000001.1"/>
</dbReference>
<accession>A0A7K4AEU7</accession>
<evidence type="ECO:0000313" key="2">
    <source>
        <dbReference type="Proteomes" id="UP000544742"/>
    </source>
</evidence>
<proteinExistence type="predicted"/>
<protein>
    <submittedName>
        <fullName evidence="1">Uncharacterized protein</fullName>
    </submittedName>
</protein>